<proteinExistence type="predicted"/>
<gene>
    <name evidence="2" type="primary">fcbA2</name>
    <name evidence="2" type="ORF">V22_21570</name>
</gene>
<dbReference type="InterPro" id="IPR020845">
    <property type="entry name" value="AMP-binding_CS"/>
</dbReference>
<dbReference type="GO" id="GO:0018861">
    <property type="term" value="F:4-chlorobenzoate-CoA ligase activity"/>
    <property type="evidence" value="ECO:0007669"/>
    <property type="project" value="UniProtKB-EC"/>
</dbReference>
<protein>
    <submittedName>
        <fullName evidence="2">4-chlorobenzoate--CoA ligase</fullName>
        <ecNumber evidence="2">6.2.1.33</ecNumber>
    </submittedName>
</protein>
<dbReference type="InterPro" id="IPR042099">
    <property type="entry name" value="ANL_N_sf"/>
</dbReference>
<evidence type="ECO:0000313" key="2">
    <source>
        <dbReference type="EMBL" id="QDT64912.1"/>
    </source>
</evidence>
<dbReference type="PROSITE" id="PS00455">
    <property type="entry name" value="AMP_BINDING"/>
    <property type="match status" value="1"/>
</dbReference>
<dbReference type="NCBIfam" id="NF006754">
    <property type="entry name" value="PRK09274.1"/>
    <property type="match status" value="1"/>
</dbReference>
<dbReference type="Pfam" id="PF00501">
    <property type="entry name" value="AMP-binding"/>
    <property type="match status" value="1"/>
</dbReference>
<dbReference type="PANTHER" id="PTHR43767:SF1">
    <property type="entry name" value="NONRIBOSOMAL PEPTIDE SYNTHASE PES1 (EUROFUNG)-RELATED"/>
    <property type="match status" value="1"/>
</dbReference>
<dbReference type="KEGG" id="chya:V22_21570"/>
<dbReference type="InterPro" id="IPR000873">
    <property type="entry name" value="AMP-dep_synth/lig_dom"/>
</dbReference>
<name>A0A517T951_9PLAN</name>
<dbReference type="PANTHER" id="PTHR43767">
    <property type="entry name" value="LONG-CHAIN-FATTY-ACID--COA LIGASE"/>
    <property type="match status" value="1"/>
</dbReference>
<keyword evidence="2" id="KW-0436">Ligase</keyword>
<keyword evidence="3" id="KW-1185">Reference proteome</keyword>
<evidence type="ECO:0000259" key="1">
    <source>
        <dbReference type="Pfam" id="PF00501"/>
    </source>
</evidence>
<evidence type="ECO:0000313" key="3">
    <source>
        <dbReference type="Proteomes" id="UP000319976"/>
    </source>
</evidence>
<dbReference type="AlphaFoldDB" id="A0A517T951"/>
<dbReference type="SUPFAM" id="SSF56801">
    <property type="entry name" value="Acetyl-CoA synthetase-like"/>
    <property type="match status" value="1"/>
</dbReference>
<dbReference type="InterPro" id="IPR050237">
    <property type="entry name" value="ATP-dep_AMP-bd_enzyme"/>
</dbReference>
<organism evidence="2 3">
    <name type="scientific">Calycomorphotria hydatis</name>
    <dbReference type="NCBI Taxonomy" id="2528027"/>
    <lineage>
        <taxon>Bacteria</taxon>
        <taxon>Pseudomonadati</taxon>
        <taxon>Planctomycetota</taxon>
        <taxon>Planctomycetia</taxon>
        <taxon>Planctomycetales</taxon>
        <taxon>Planctomycetaceae</taxon>
        <taxon>Calycomorphotria</taxon>
    </lineage>
</organism>
<dbReference type="Gene3D" id="3.40.50.12780">
    <property type="entry name" value="N-terminal domain of ligase-like"/>
    <property type="match status" value="1"/>
</dbReference>
<reference evidence="2 3" key="1">
    <citation type="submission" date="2019-02" db="EMBL/GenBank/DDBJ databases">
        <title>Deep-cultivation of Planctomycetes and their phenomic and genomic characterization uncovers novel biology.</title>
        <authorList>
            <person name="Wiegand S."/>
            <person name="Jogler M."/>
            <person name="Boedeker C."/>
            <person name="Pinto D."/>
            <person name="Vollmers J."/>
            <person name="Rivas-Marin E."/>
            <person name="Kohn T."/>
            <person name="Peeters S.H."/>
            <person name="Heuer A."/>
            <person name="Rast P."/>
            <person name="Oberbeckmann S."/>
            <person name="Bunk B."/>
            <person name="Jeske O."/>
            <person name="Meyerdierks A."/>
            <person name="Storesund J.E."/>
            <person name="Kallscheuer N."/>
            <person name="Luecker S."/>
            <person name="Lage O.M."/>
            <person name="Pohl T."/>
            <person name="Merkel B.J."/>
            <person name="Hornburger P."/>
            <person name="Mueller R.-W."/>
            <person name="Bruemmer F."/>
            <person name="Labrenz M."/>
            <person name="Spormann A.M."/>
            <person name="Op den Camp H."/>
            <person name="Overmann J."/>
            <person name="Amann R."/>
            <person name="Jetten M.S.M."/>
            <person name="Mascher T."/>
            <person name="Medema M.H."/>
            <person name="Devos D.P."/>
            <person name="Kaster A.-K."/>
            <person name="Ovreas L."/>
            <person name="Rohde M."/>
            <person name="Galperin M.Y."/>
            <person name="Jogler C."/>
        </authorList>
    </citation>
    <scope>NUCLEOTIDE SEQUENCE [LARGE SCALE GENOMIC DNA]</scope>
    <source>
        <strain evidence="2 3">V22</strain>
    </source>
</reference>
<dbReference type="Proteomes" id="UP000319976">
    <property type="component" value="Chromosome"/>
</dbReference>
<dbReference type="RefSeq" id="WP_145262471.1">
    <property type="nucleotide sequence ID" value="NZ_CP036316.1"/>
</dbReference>
<sequence>METEQLLSPESSVHTIGNISQLVRLSAKRTPHQPAIIQPVKWDALGRPISKQITFEKFDQEIDALAVGLAAQGINPGDRIVLMVKSGIDFISLTFALFRAGAVIVLIDPGMGLKSVFKCLDEINPDGFVAIPAVHIARKLRWGAFPNATKNVSAGSKVFDAVALKQVAETGRGKTPTVETQPTDPAAIIFTSGSTGPAKGVCYQHGMFAAQAELIRRRFDIQPGEVDLPCFPLFGLFNAAMGVTTIIPEMNPTRPADVDPAKIVRTIQAFGVTQAFGSPAVWNRVGPYSLQNNITLPTVKRILSAGAPVPIPVLENMLPVLTHPEADIFTPYGATESLPIAAIGAKEVLSQTRELTQQGRGTCVGRLFDDVEVRIIKPSLDPINYIEDTLILPTGEVGEIIVRSPSTTLKYDQREKQTTAAKIRDGEATWHRMGDMGYFDKDGRLWFCGRKPHVVHTETGPLYSVCCEAPFNCHPDVFRSALVGVGEPGKQTPVVVVEPNNSRFPNNKQTSEEFSRELREIALRHDHTKSIEQFLFHHSLPVDIRHNVKINRELLADWAAKRL</sequence>
<feature type="domain" description="AMP-dependent synthetase/ligase" evidence="1">
    <location>
        <begin position="26"/>
        <end position="411"/>
    </location>
</feature>
<dbReference type="OrthoDB" id="9799237at2"/>
<dbReference type="EMBL" id="CP036316">
    <property type="protein sequence ID" value="QDT64912.1"/>
    <property type="molecule type" value="Genomic_DNA"/>
</dbReference>
<dbReference type="EC" id="6.2.1.33" evidence="2"/>
<accession>A0A517T951</accession>